<reference evidence="2 3" key="1">
    <citation type="submission" date="2021-01" db="EMBL/GenBank/DDBJ databases">
        <title>Diatom-associated Roseobacters Show Island Model of Population Structure.</title>
        <authorList>
            <person name="Qu L."/>
            <person name="Feng X."/>
            <person name="Chen Y."/>
            <person name="Li L."/>
            <person name="Wang X."/>
            <person name="Hu Z."/>
            <person name="Wang H."/>
            <person name="Luo H."/>
        </authorList>
    </citation>
    <scope>NUCLEOTIDE SEQUENCE [LARGE SCALE GENOMIC DNA]</scope>
    <source>
        <strain evidence="2 3">TR60-84</strain>
    </source>
</reference>
<protein>
    <submittedName>
        <fullName evidence="2">Uncharacterized protein</fullName>
    </submittedName>
</protein>
<dbReference type="EMBL" id="JAFBRM010000002">
    <property type="protein sequence ID" value="MBM1714041.1"/>
    <property type="molecule type" value="Genomic_DNA"/>
</dbReference>
<feature type="transmembrane region" description="Helical" evidence="1">
    <location>
        <begin position="21"/>
        <end position="41"/>
    </location>
</feature>
<keyword evidence="1" id="KW-0472">Membrane</keyword>
<comment type="caution">
    <text evidence="2">The sequence shown here is derived from an EMBL/GenBank/DDBJ whole genome shotgun (WGS) entry which is preliminary data.</text>
</comment>
<keyword evidence="1" id="KW-0812">Transmembrane</keyword>
<accession>A0AAE2VY95</accession>
<organism evidence="2 3">
    <name type="scientific">Sulfitobacter geojensis</name>
    <dbReference type="NCBI Taxonomy" id="1342299"/>
    <lineage>
        <taxon>Bacteria</taxon>
        <taxon>Pseudomonadati</taxon>
        <taxon>Pseudomonadota</taxon>
        <taxon>Alphaproteobacteria</taxon>
        <taxon>Rhodobacterales</taxon>
        <taxon>Roseobacteraceae</taxon>
        <taxon>Sulfitobacter</taxon>
    </lineage>
</organism>
<dbReference type="Proteomes" id="UP000732193">
    <property type="component" value="Unassembled WGS sequence"/>
</dbReference>
<keyword evidence="3" id="KW-1185">Reference proteome</keyword>
<sequence>MDRQEKPAREPSETAEKRGMSQVVFVLTGLAIIAGGIWTLYMGDAPYHPQDQVTRDSSSLIGN</sequence>
<proteinExistence type="predicted"/>
<keyword evidence="1" id="KW-1133">Transmembrane helix</keyword>
<name>A0AAE2VY95_9RHOB</name>
<dbReference type="AlphaFoldDB" id="A0AAE2VY95"/>
<evidence type="ECO:0000313" key="2">
    <source>
        <dbReference type="EMBL" id="MBM1714041.1"/>
    </source>
</evidence>
<dbReference type="RefSeq" id="WP_203242258.1">
    <property type="nucleotide sequence ID" value="NZ_JAFBRH010000002.1"/>
</dbReference>
<gene>
    <name evidence="2" type="ORF">JQV55_10735</name>
</gene>
<evidence type="ECO:0000256" key="1">
    <source>
        <dbReference type="SAM" id="Phobius"/>
    </source>
</evidence>
<evidence type="ECO:0000313" key="3">
    <source>
        <dbReference type="Proteomes" id="UP000732193"/>
    </source>
</evidence>